<protein>
    <recommendedName>
        <fullName evidence="6">B9 domain-containing protein 2</fullName>
    </recommendedName>
</protein>
<evidence type="ECO:0000256" key="5">
    <source>
        <dbReference type="ARBA" id="ARBA00023273"/>
    </source>
</evidence>
<evidence type="ECO:0000256" key="1">
    <source>
        <dbReference type="ARBA" id="ARBA00004120"/>
    </source>
</evidence>
<dbReference type="GO" id="GO:0036038">
    <property type="term" value="C:MKS complex"/>
    <property type="evidence" value="ECO:0007669"/>
    <property type="project" value="TreeGrafter"/>
</dbReference>
<feature type="compositionally biased region" description="Low complexity" evidence="7">
    <location>
        <begin position="148"/>
        <end position="164"/>
    </location>
</feature>
<dbReference type="PANTHER" id="PTHR12968">
    <property type="entry name" value="B9 DOMAIN-CONTAINING"/>
    <property type="match status" value="1"/>
</dbReference>
<evidence type="ECO:0000256" key="2">
    <source>
        <dbReference type="ARBA" id="ARBA00022490"/>
    </source>
</evidence>
<organism evidence="8 9">
    <name type="scientific">Pythium insidiosum</name>
    <name type="common">Pythiosis disease agent</name>
    <dbReference type="NCBI Taxonomy" id="114742"/>
    <lineage>
        <taxon>Eukaryota</taxon>
        <taxon>Sar</taxon>
        <taxon>Stramenopiles</taxon>
        <taxon>Oomycota</taxon>
        <taxon>Peronosporomycetes</taxon>
        <taxon>Pythiales</taxon>
        <taxon>Pythiaceae</taxon>
        <taxon>Pythium</taxon>
    </lineage>
</organism>
<keyword evidence="9" id="KW-1185">Reference proteome</keyword>
<keyword evidence="4" id="KW-0206">Cytoskeleton</keyword>
<dbReference type="Pfam" id="PF07162">
    <property type="entry name" value="B9-C2"/>
    <property type="match status" value="1"/>
</dbReference>
<feature type="compositionally biased region" description="Basic and acidic residues" evidence="7">
    <location>
        <begin position="245"/>
        <end position="257"/>
    </location>
</feature>
<feature type="compositionally biased region" description="Basic residues" evidence="7">
    <location>
        <begin position="1"/>
        <end position="12"/>
    </location>
</feature>
<sequence>MLRKLGSPRKGSRQGASRDKEPGRELSALAGVSEGVALAADAKPAPESSDTGAGNSSSKKKKSKPPPPVEDNQPPSTSAPASEPKTEEPPRGDTSGRRASLRRSPRSRFLLESSSDQPQEAAAHDRETKPGATLVRTPRSRELIAENSTSPDSAAPASAESPAAGKDEKRKKKKRDSLSLKALTKRDKPRKDEHGEQRDESKAESKATRSADNASKAKDVPREEVSDTPDLAAKASLSPIRRRVRQTDEEPTERDGAKAPTSLVEQSVMSKAVPLASPALPPLEQPEVHIIGEIVGGDGFGVADGLCCKWSIEYGNQWIHIAGDQLGQTQVDHPSPSIEDVAGTVVWAHPLDVHFATSSFQGWPKVLVQVWRVDAHMKASVIGYGFAHLPFQAGNHQLTVPIWRPMGSSKEEAEAALLGNTPELMTDDVVFNTAWAERCRLRTVASGRPICIQERFGNTL</sequence>
<dbReference type="PANTHER" id="PTHR12968:SF2">
    <property type="entry name" value="B9 DOMAIN-CONTAINING PROTEIN 2"/>
    <property type="match status" value="1"/>
</dbReference>
<evidence type="ECO:0000313" key="8">
    <source>
        <dbReference type="EMBL" id="KAJ0397560.1"/>
    </source>
</evidence>
<dbReference type="PROSITE" id="PS51381">
    <property type="entry name" value="C2_B9"/>
    <property type="match status" value="1"/>
</dbReference>
<reference evidence="8" key="1">
    <citation type="submission" date="2021-12" db="EMBL/GenBank/DDBJ databases">
        <title>Prjna785345.</title>
        <authorList>
            <person name="Rujirawat T."/>
            <person name="Krajaejun T."/>
        </authorList>
    </citation>
    <scope>NUCLEOTIDE SEQUENCE</scope>
    <source>
        <strain evidence="8">Pi057C3</strain>
    </source>
</reference>
<evidence type="ECO:0000256" key="4">
    <source>
        <dbReference type="ARBA" id="ARBA00023212"/>
    </source>
</evidence>
<dbReference type="GO" id="GO:0060271">
    <property type="term" value="P:cilium assembly"/>
    <property type="evidence" value="ECO:0007669"/>
    <property type="project" value="TreeGrafter"/>
</dbReference>
<accession>A0AAD5Q4S7</accession>
<proteinExistence type="predicted"/>
<feature type="compositionally biased region" description="Basic and acidic residues" evidence="7">
    <location>
        <begin position="184"/>
        <end position="225"/>
    </location>
</feature>
<dbReference type="AlphaFoldDB" id="A0AAD5Q4S7"/>
<comment type="subcellular location">
    <subcellularLocation>
        <location evidence="1">Cytoplasm</location>
        <location evidence="1">Cytoskeleton</location>
        <location evidence="1">Cilium basal body</location>
    </subcellularLocation>
</comment>
<keyword evidence="5" id="KW-0966">Cell projection</keyword>
<keyword evidence="2" id="KW-0963">Cytoplasm</keyword>
<keyword evidence="3" id="KW-0970">Cilium biogenesis/degradation</keyword>
<evidence type="ECO:0000313" key="9">
    <source>
        <dbReference type="Proteomes" id="UP001209570"/>
    </source>
</evidence>
<dbReference type="EMBL" id="JAKCXM010000246">
    <property type="protein sequence ID" value="KAJ0397560.1"/>
    <property type="molecule type" value="Genomic_DNA"/>
</dbReference>
<name>A0AAD5Q4S7_PYTIN</name>
<feature type="region of interest" description="Disordered" evidence="7">
    <location>
        <begin position="1"/>
        <end position="263"/>
    </location>
</feature>
<evidence type="ECO:0000256" key="6">
    <source>
        <dbReference type="ARBA" id="ARBA00039272"/>
    </source>
</evidence>
<gene>
    <name evidence="8" type="ORF">P43SY_003435</name>
</gene>
<dbReference type="InterPro" id="IPR010796">
    <property type="entry name" value="C2_B9-type_dom"/>
</dbReference>
<comment type="caution">
    <text evidence="8">The sequence shown here is derived from an EMBL/GenBank/DDBJ whole genome shotgun (WGS) entry which is preliminary data.</text>
</comment>
<evidence type="ECO:0000256" key="3">
    <source>
        <dbReference type="ARBA" id="ARBA00022794"/>
    </source>
</evidence>
<evidence type="ECO:0000256" key="7">
    <source>
        <dbReference type="SAM" id="MobiDB-lite"/>
    </source>
</evidence>
<dbReference type="Proteomes" id="UP001209570">
    <property type="component" value="Unassembled WGS sequence"/>
</dbReference>
<feature type="compositionally biased region" description="Basic and acidic residues" evidence="7">
    <location>
        <begin position="84"/>
        <end position="96"/>
    </location>
</feature>